<dbReference type="AlphaFoldDB" id="A0A1E5VML0"/>
<feature type="transmembrane region" description="Helical" evidence="1">
    <location>
        <begin position="50"/>
        <end position="71"/>
    </location>
</feature>
<name>A0A1E5VML0_9POAL</name>
<evidence type="ECO:0000259" key="2">
    <source>
        <dbReference type="Pfam" id="PF13968"/>
    </source>
</evidence>
<feature type="transmembrane region" description="Helical" evidence="1">
    <location>
        <begin position="20"/>
        <end position="38"/>
    </location>
</feature>
<gene>
    <name evidence="3" type="ORF">BAE44_0012676</name>
</gene>
<dbReference type="STRING" id="888268.A0A1E5VML0"/>
<keyword evidence="1" id="KW-0472">Membrane</keyword>
<proteinExistence type="predicted"/>
<dbReference type="Proteomes" id="UP000095767">
    <property type="component" value="Unassembled WGS sequence"/>
</dbReference>
<keyword evidence="4" id="KW-1185">Reference proteome</keyword>
<protein>
    <recommendedName>
        <fullName evidence="2">DUF4220 domain-containing protein</fullName>
    </recommendedName>
</protein>
<dbReference type="PANTHER" id="PTHR31325">
    <property type="entry name" value="OS01G0798800 PROTEIN-RELATED"/>
    <property type="match status" value="1"/>
</dbReference>
<reference evidence="3 4" key="1">
    <citation type="submission" date="2016-09" db="EMBL/GenBank/DDBJ databases">
        <title>The draft genome of Dichanthelium oligosanthes: A C3 panicoid grass species.</title>
        <authorList>
            <person name="Studer A.J."/>
            <person name="Schnable J.C."/>
            <person name="Brutnell T.P."/>
        </authorList>
    </citation>
    <scope>NUCLEOTIDE SEQUENCE [LARGE SCALE GENOMIC DNA]</scope>
    <source>
        <strain evidence="4">cv. Kellogg 1175</strain>
        <tissue evidence="3">Leaf</tissue>
    </source>
</reference>
<accession>A0A1E5VML0</accession>
<comment type="caution">
    <text evidence="3">The sequence shown here is derived from an EMBL/GenBank/DDBJ whole genome shotgun (WGS) entry which is preliminary data.</text>
</comment>
<organism evidence="3 4">
    <name type="scientific">Dichanthelium oligosanthes</name>
    <dbReference type="NCBI Taxonomy" id="888268"/>
    <lineage>
        <taxon>Eukaryota</taxon>
        <taxon>Viridiplantae</taxon>
        <taxon>Streptophyta</taxon>
        <taxon>Embryophyta</taxon>
        <taxon>Tracheophyta</taxon>
        <taxon>Spermatophyta</taxon>
        <taxon>Magnoliopsida</taxon>
        <taxon>Liliopsida</taxon>
        <taxon>Poales</taxon>
        <taxon>Poaceae</taxon>
        <taxon>PACMAD clade</taxon>
        <taxon>Panicoideae</taxon>
        <taxon>Panicodae</taxon>
        <taxon>Paniceae</taxon>
        <taxon>Dichantheliinae</taxon>
        <taxon>Dichanthelium</taxon>
    </lineage>
</organism>
<evidence type="ECO:0000313" key="3">
    <source>
        <dbReference type="EMBL" id="OEL26307.1"/>
    </source>
</evidence>
<feature type="domain" description="DUF4220" evidence="2">
    <location>
        <begin position="52"/>
        <end position="109"/>
    </location>
</feature>
<evidence type="ECO:0000256" key="1">
    <source>
        <dbReference type="SAM" id="Phobius"/>
    </source>
</evidence>
<dbReference type="EMBL" id="LWDX02034935">
    <property type="protein sequence ID" value="OEL26307.1"/>
    <property type="molecule type" value="Genomic_DNA"/>
</dbReference>
<sequence length="109" mass="11939">MVSGGLSSAVHWWEEAHLRVLVLGSMALQQLLFAAASLRKLAIPAWFRFFIWLSYLGSDALAIYALATFFNRHGGEQQLADGSSRRSVLEVLWAPVLLMHLGGQASIAA</sequence>
<dbReference type="Pfam" id="PF13968">
    <property type="entry name" value="DUF4220"/>
    <property type="match status" value="1"/>
</dbReference>
<evidence type="ECO:0000313" key="4">
    <source>
        <dbReference type="Proteomes" id="UP000095767"/>
    </source>
</evidence>
<keyword evidence="1" id="KW-0812">Transmembrane</keyword>
<dbReference type="OrthoDB" id="1689146at2759"/>
<dbReference type="InterPro" id="IPR025315">
    <property type="entry name" value="DUF4220"/>
</dbReference>
<keyword evidence="1" id="KW-1133">Transmembrane helix</keyword>